<comment type="caution">
    <text evidence="2">The sequence shown here is derived from an EMBL/GenBank/DDBJ whole genome shotgun (WGS) entry which is preliminary data.</text>
</comment>
<dbReference type="Gramene" id="rna4499">
    <property type="protein sequence ID" value="RHN80559.1"/>
    <property type="gene ID" value="gene4499"/>
</dbReference>
<feature type="region of interest" description="Disordered" evidence="1">
    <location>
        <begin position="1"/>
        <end position="20"/>
    </location>
</feature>
<evidence type="ECO:0000313" key="2">
    <source>
        <dbReference type="EMBL" id="RHN80559.1"/>
    </source>
</evidence>
<evidence type="ECO:0000256" key="1">
    <source>
        <dbReference type="SAM" id="MobiDB-lite"/>
    </source>
</evidence>
<dbReference type="AlphaFoldDB" id="A0A396JQL6"/>
<protein>
    <submittedName>
        <fullName evidence="2">Uncharacterized protein</fullName>
    </submittedName>
</protein>
<accession>A0A396JQL6</accession>
<name>A0A396JQL6_MEDTR</name>
<proteinExistence type="predicted"/>
<dbReference type="EMBL" id="PSQE01000001">
    <property type="protein sequence ID" value="RHN80559.1"/>
    <property type="molecule type" value="Genomic_DNA"/>
</dbReference>
<organism evidence="2 3">
    <name type="scientific">Medicago truncatula</name>
    <name type="common">Barrel medic</name>
    <name type="synonym">Medicago tribuloides</name>
    <dbReference type="NCBI Taxonomy" id="3880"/>
    <lineage>
        <taxon>Eukaryota</taxon>
        <taxon>Viridiplantae</taxon>
        <taxon>Streptophyta</taxon>
        <taxon>Embryophyta</taxon>
        <taxon>Tracheophyta</taxon>
        <taxon>Spermatophyta</taxon>
        <taxon>Magnoliopsida</taxon>
        <taxon>eudicotyledons</taxon>
        <taxon>Gunneridae</taxon>
        <taxon>Pentapetalae</taxon>
        <taxon>rosids</taxon>
        <taxon>fabids</taxon>
        <taxon>Fabales</taxon>
        <taxon>Fabaceae</taxon>
        <taxon>Papilionoideae</taxon>
        <taxon>50 kb inversion clade</taxon>
        <taxon>NPAAA clade</taxon>
        <taxon>Hologalegina</taxon>
        <taxon>IRL clade</taxon>
        <taxon>Trifolieae</taxon>
        <taxon>Medicago</taxon>
    </lineage>
</organism>
<dbReference type="Proteomes" id="UP000265566">
    <property type="component" value="Chromosome 1"/>
</dbReference>
<gene>
    <name evidence="2" type="ORF">MtrunA17_Chr1g0189601</name>
</gene>
<sequence length="93" mass="9885">MSTCLSSPPSLKNSPSSISNHPSALSFGYFRRSATLSVGSTGASTGDRSRVNIPVVRERGTIWYLSLRPLPASKNTFRSTVSPPAMSMEASHG</sequence>
<reference evidence="3" key="1">
    <citation type="journal article" date="2018" name="Nat. Plants">
        <title>Whole-genome landscape of Medicago truncatula symbiotic genes.</title>
        <authorList>
            <person name="Pecrix Y."/>
            <person name="Staton S.E."/>
            <person name="Sallet E."/>
            <person name="Lelandais-Briere C."/>
            <person name="Moreau S."/>
            <person name="Carrere S."/>
            <person name="Blein T."/>
            <person name="Jardinaud M.F."/>
            <person name="Latrasse D."/>
            <person name="Zouine M."/>
            <person name="Zahm M."/>
            <person name="Kreplak J."/>
            <person name="Mayjonade B."/>
            <person name="Satge C."/>
            <person name="Perez M."/>
            <person name="Cauet S."/>
            <person name="Marande W."/>
            <person name="Chantry-Darmon C."/>
            <person name="Lopez-Roques C."/>
            <person name="Bouchez O."/>
            <person name="Berard A."/>
            <person name="Debelle F."/>
            <person name="Munos S."/>
            <person name="Bendahmane A."/>
            <person name="Berges H."/>
            <person name="Niebel A."/>
            <person name="Buitink J."/>
            <person name="Frugier F."/>
            <person name="Benhamed M."/>
            <person name="Crespi M."/>
            <person name="Gouzy J."/>
            <person name="Gamas P."/>
        </authorList>
    </citation>
    <scope>NUCLEOTIDE SEQUENCE [LARGE SCALE GENOMIC DNA]</scope>
    <source>
        <strain evidence="3">cv. Jemalong A17</strain>
    </source>
</reference>
<evidence type="ECO:0000313" key="3">
    <source>
        <dbReference type="Proteomes" id="UP000265566"/>
    </source>
</evidence>